<organism evidence="3 4">
    <name type="scientific">Tectimicrobiota bacterium</name>
    <dbReference type="NCBI Taxonomy" id="2528274"/>
    <lineage>
        <taxon>Bacteria</taxon>
        <taxon>Pseudomonadati</taxon>
        <taxon>Nitrospinota/Tectimicrobiota group</taxon>
        <taxon>Candidatus Tectimicrobiota</taxon>
    </lineage>
</organism>
<reference evidence="3" key="1">
    <citation type="submission" date="2020-07" db="EMBL/GenBank/DDBJ databases">
        <title>Huge and variable diversity of episymbiotic CPR bacteria and DPANN archaea in groundwater ecosystems.</title>
        <authorList>
            <person name="He C.Y."/>
            <person name="Keren R."/>
            <person name="Whittaker M."/>
            <person name="Farag I.F."/>
            <person name="Doudna J."/>
            <person name="Cate J.H.D."/>
            <person name="Banfield J.F."/>
        </authorList>
    </citation>
    <scope>NUCLEOTIDE SEQUENCE</scope>
    <source>
        <strain evidence="3">NC_groundwater_763_Ag_S-0.2um_68_21</strain>
    </source>
</reference>
<dbReference type="Gene3D" id="3.20.20.140">
    <property type="entry name" value="Metal-dependent hydrolases"/>
    <property type="match status" value="1"/>
</dbReference>
<dbReference type="Proteomes" id="UP000782312">
    <property type="component" value="Unassembled WGS sequence"/>
</dbReference>
<dbReference type="GO" id="GO:0005737">
    <property type="term" value="C:cytoplasm"/>
    <property type="evidence" value="ECO:0007669"/>
    <property type="project" value="TreeGrafter"/>
</dbReference>
<dbReference type="GO" id="GO:0016831">
    <property type="term" value="F:carboxy-lyase activity"/>
    <property type="evidence" value="ECO:0007669"/>
    <property type="project" value="InterPro"/>
</dbReference>
<gene>
    <name evidence="3" type="ORF">HYZ11_03325</name>
</gene>
<evidence type="ECO:0000313" key="3">
    <source>
        <dbReference type="EMBL" id="MBI3126616.1"/>
    </source>
</evidence>
<dbReference type="GO" id="GO:0019748">
    <property type="term" value="P:secondary metabolic process"/>
    <property type="evidence" value="ECO:0007669"/>
    <property type="project" value="TreeGrafter"/>
</dbReference>
<evidence type="ECO:0000313" key="4">
    <source>
        <dbReference type="Proteomes" id="UP000782312"/>
    </source>
</evidence>
<dbReference type="SUPFAM" id="SSF51556">
    <property type="entry name" value="Metallo-dependent hydrolases"/>
    <property type="match status" value="1"/>
</dbReference>
<name>A0A932HW50_UNCTE</name>
<dbReference type="InterPro" id="IPR032466">
    <property type="entry name" value="Metal_Hydrolase"/>
</dbReference>
<dbReference type="PANTHER" id="PTHR21240:SF28">
    <property type="entry name" value="ISO-OROTATE DECARBOXYLASE (EUROFUNG)"/>
    <property type="match status" value="1"/>
</dbReference>
<proteinExistence type="predicted"/>
<dbReference type="AlphaFoldDB" id="A0A932HW50"/>
<protein>
    <submittedName>
        <fullName evidence="3">Amidohydrolase</fullName>
    </submittedName>
</protein>
<evidence type="ECO:0000256" key="1">
    <source>
        <dbReference type="ARBA" id="ARBA00023239"/>
    </source>
</evidence>
<dbReference type="InterPro" id="IPR006680">
    <property type="entry name" value="Amidohydro-rel"/>
</dbReference>
<comment type="caution">
    <text evidence="3">The sequence shown here is derived from an EMBL/GenBank/DDBJ whole genome shotgun (WGS) entry which is preliminary data.</text>
</comment>
<dbReference type="PANTHER" id="PTHR21240">
    <property type="entry name" value="2-AMINO-3-CARBOXYLMUCONATE-6-SEMIALDEHYDE DECARBOXYLASE"/>
    <property type="match status" value="1"/>
</dbReference>
<evidence type="ECO:0000259" key="2">
    <source>
        <dbReference type="Pfam" id="PF04909"/>
    </source>
</evidence>
<dbReference type="EMBL" id="JACPUR010000006">
    <property type="protein sequence ID" value="MBI3126616.1"/>
    <property type="molecule type" value="Genomic_DNA"/>
</dbReference>
<dbReference type="GO" id="GO:0016787">
    <property type="term" value="F:hydrolase activity"/>
    <property type="evidence" value="ECO:0007669"/>
    <property type="project" value="InterPro"/>
</dbReference>
<feature type="domain" description="Amidohydrolase-related" evidence="2">
    <location>
        <begin position="3"/>
        <end position="327"/>
    </location>
</feature>
<dbReference type="InterPro" id="IPR032465">
    <property type="entry name" value="ACMSD"/>
</dbReference>
<sequence length="327" mass="36711">MHIDVHCHIYPQEYFDIVEKEGPRYGVRVFTDEKGGKRCEVKGQMQPPLEPFTDVGMRLGTMREMGLDMNVLSFSSRPGVYWADPGLAEELCRASNDAYARIIREHPGKFSGLAALPAQDAERSARELERSVQKLGLKGGFMGTNVNGRYLDDEGFLPIYEAAAGLKVPIIVHPANPAGMAQMKDYHLFNLVGFTAESANSIGRLIFSGVFDRLPDLQFIFLHGGGTVPYLIGRYTHGWKVRPECRKIGRPPLEYLRGHFHFDCLVFHPPVVRFLTEIMGADRVLLGTDLPYDMTDRDIVRTIRDAGLSPEDHEKVTHRNAQTLLGL</sequence>
<accession>A0A932HW50</accession>
<dbReference type="Pfam" id="PF04909">
    <property type="entry name" value="Amidohydro_2"/>
    <property type="match status" value="1"/>
</dbReference>
<keyword evidence="1" id="KW-0456">Lyase</keyword>